<dbReference type="EMBL" id="JBHUMX010000041">
    <property type="protein sequence ID" value="MFD2630072.1"/>
    <property type="molecule type" value="Genomic_DNA"/>
</dbReference>
<gene>
    <name evidence="2" type="ORF">ACFSUN_14895</name>
</gene>
<keyword evidence="3" id="KW-1185">Reference proteome</keyword>
<dbReference type="CDD" id="cd07438">
    <property type="entry name" value="PHP_HisPPase_AMP"/>
    <property type="match status" value="1"/>
</dbReference>
<dbReference type="InterPro" id="IPR016195">
    <property type="entry name" value="Pol/histidinol_Pase-like"/>
</dbReference>
<evidence type="ECO:0000313" key="3">
    <source>
        <dbReference type="Proteomes" id="UP001597451"/>
    </source>
</evidence>
<evidence type="ECO:0000259" key="1">
    <source>
        <dbReference type="SMART" id="SM00481"/>
    </source>
</evidence>
<dbReference type="SUPFAM" id="SSF89550">
    <property type="entry name" value="PHP domain-like"/>
    <property type="match status" value="1"/>
</dbReference>
<dbReference type="Gene3D" id="3.20.20.140">
    <property type="entry name" value="Metal-dependent hydrolases"/>
    <property type="match status" value="1"/>
</dbReference>
<evidence type="ECO:0000313" key="2">
    <source>
        <dbReference type="EMBL" id="MFD2630072.1"/>
    </source>
</evidence>
<proteinExistence type="predicted"/>
<name>A0ABW5Q329_9BACI</name>
<comment type="caution">
    <text evidence="2">The sequence shown here is derived from an EMBL/GenBank/DDBJ whole genome shotgun (WGS) entry which is preliminary data.</text>
</comment>
<dbReference type="InterPro" id="IPR004013">
    <property type="entry name" value="PHP_dom"/>
</dbReference>
<dbReference type="InterPro" id="IPR003141">
    <property type="entry name" value="Pol/His_phosphatase_N"/>
</dbReference>
<sequence length="271" mass="30193">MDLHIHTTKSDGELTPEEIVQEAVEARLSMIAITDHDQIAGYHVAKPHAEKAGIRLIPGIELNTDGEDGELHILGYNFDPHAEALDKYIAWRTEDRKQWARNIVKKLNELDYDTAFDACAKRATGGIIVRTHIADELVSKGYFPNSKEAYTSLLQKGGPAFLKRSVFTAEDAINLIHSIGGEAYLAHPGIYPFEMSIEKLVSYGLDGVEVFHSKHTREQTASYEKLAEQLNLKISGGSDHHGPNSRNPFPVGSVRLSDACITQWKEEVFRT</sequence>
<dbReference type="PANTHER" id="PTHR42924:SF3">
    <property type="entry name" value="POLYMERASE_HISTIDINOL PHOSPHATASE N-TERMINAL DOMAIN-CONTAINING PROTEIN"/>
    <property type="match status" value="1"/>
</dbReference>
<protein>
    <submittedName>
        <fullName evidence="2">PHP domain-containing protein</fullName>
    </submittedName>
</protein>
<reference evidence="3" key="1">
    <citation type="journal article" date="2019" name="Int. J. Syst. Evol. Microbiol.">
        <title>The Global Catalogue of Microorganisms (GCM) 10K type strain sequencing project: providing services to taxonomists for standard genome sequencing and annotation.</title>
        <authorList>
            <consortium name="The Broad Institute Genomics Platform"/>
            <consortium name="The Broad Institute Genome Sequencing Center for Infectious Disease"/>
            <person name="Wu L."/>
            <person name="Ma J."/>
        </authorList>
    </citation>
    <scope>NUCLEOTIDE SEQUENCE [LARGE SCALE GENOMIC DNA]</scope>
    <source>
        <strain evidence="3">TISTR 1858</strain>
    </source>
</reference>
<dbReference type="Proteomes" id="UP001597451">
    <property type="component" value="Unassembled WGS sequence"/>
</dbReference>
<feature type="domain" description="Polymerase/histidinol phosphatase N-terminal" evidence="1">
    <location>
        <begin position="1"/>
        <end position="66"/>
    </location>
</feature>
<dbReference type="Pfam" id="PF02811">
    <property type="entry name" value="PHP"/>
    <property type="match status" value="1"/>
</dbReference>
<accession>A0ABW5Q329</accession>
<dbReference type="SMART" id="SM00481">
    <property type="entry name" value="POLIIIAc"/>
    <property type="match status" value="1"/>
</dbReference>
<dbReference type="InterPro" id="IPR052018">
    <property type="entry name" value="PHP_domain"/>
</dbReference>
<dbReference type="RefSeq" id="WP_379562946.1">
    <property type="nucleotide sequence ID" value="NZ_CP085256.1"/>
</dbReference>
<dbReference type="Gene3D" id="1.10.150.650">
    <property type="match status" value="1"/>
</dbReference>
<organism evidence="2 3">
    <name type="scientific">Oceanobacillus kapialis</name>
    <dbReference type="NCBI Taxonomy" id="481353"/>
    <lineage>
        <taxon>Bacteria</taxon>
        <taxon>Bacillati</taxon>
        <taxon>Bacillota</taxon>
        <taxon>Bacilli</taxon>
        <taxon>Bacillales</taxon>
        <taxon>Bacillaceae</taxon>
        <taxon>Oceanobacillus</taxon>
    </lineage>
</organism>
<dbReference type="PANTHER" id="PTHR42924">
    <property type="entry name" value="EXONUCLEASE"/>
    <property type="match status" value="1"/>
</dbReference>